<comment type="cofactor">
    <cofactor evidence="1">
        <name>heme b</name>
        <dbReference type="ChEBI" id="CHEBI:60344"/>
    </cofactor>
</comment>
<evidence type="ECO:0000256" key="11">
    <source>
        <dbReference type="ARBA" id="ARBA00025094"/>
    </source>
</evidence>
<dbReference type="InterPro" id="IPR009050">
    <property type="entry name" value="Globin-like_sf"/>
</dbReference>
<evidence type="ECO:0000313" key="17">
    <source>
        <dbReference type="EMBL" id="GGC28650.1"/>
    </source>
</evidence>
<evidence type="ECO:0000256" key="1">
    <source>
        <dbReference type="ARBA" id="ARBA00001970"/>
    </source>
</evidence>
<dbReference type="InterPro" id="IPR012292">
    <property type="entry name" value="Globin/Proto"/>
</dbReference>
<dbReference type="SUPFAM" id="SSF63380">
    <property type="entry name" value="Riboflavin synthase domain-like"/>
    <property type="match status" value="1"/>
</dbReference>
<accession>A0ABQ1LTD3</accession>
<dbReference type="InterPro" id="IPR017927">
    <property type="entry name" value="FAD-bd_FR_type"/>
</dbReference>
<evidence type="ECO:0000256" key="9">
    <source>
        <dbReference type="ARBA" id="ARBA00023004"/>
    </source>
</evidence>
<comment type="caution">
    <text evidence="17">The sequence shown here is derived from an EMBL/GenBank/DDBJ whole genome shotgun (WGS) entry which is preliminary data.</text>
</comment>
<comment type="similarity">
    <text evidence="2">In the C-terminal section; belongs to the flavoprotein pyridine nucleotide cytochrome reductase family.</text>
</comment>
<evidence type="ECO:0000256" key="8">
    <source>
        <dbReference type="ARBA" id="ARBA00022857"/>
    </source>
</evidence>
<dbReference type="PROSITE" id="PS51384">
    <property type="entry name" value="FAD_FR"/>
    <property type="match status" value="1"/>
</dbReference>
<keyword evidence="10" id="KW-0520">NAD</keyword>
<comment type="function">
    <text evidence="11">Is involved in NO detoxification in an aerobic process, termed nitric oxide dioxygenase (NOD) reaction that utilizes O(2) and NAD(P)H to convert NO to nitrate, which protects the bacterium from various noxious nitrogen compounds. Therefore, plays a central role in the inducible response to nitrosative stress.</text>
</comment>
<name>A0ABQ1LTD3_9PROT</name>
<dbReference type="Pfam" id="PF00175">
    <property type="entry name" value="NAD_binding_1"/>
    <property type="match status" value="1"/>
</dbReference>
<dbReference type="SUPFAM" id="SSF46458">
    <property type="entry name" value="Globin-like"/>
    <property type="match status" value="1"/>
</dbReference>
<keyword evidence="5 14" id="KW-0349">Heme</keyword>
<evidence type="ECO:0000256" key="12">
    <source>
        <dbReference type="ARBA" id="ARBA00048649"/>
    </source>
</evidence>
<dbReference type="InterPro" id="IPR017938">
    <property type="entry name" value="Riboflavin_synthase-like_b-brl"/>
</dbReference>
<keyword evidence="7" id="KW-0479">Metal-binding</keyword>
<dbReference type="PROSITE" id="PS01033">
    <property type="entry name" value="GLOBIN"/>
    <property type="match status" value="1"/>
</dbReference>
<keyword evidence="6 14" id="KW-0561">Oxygen transport</keyword>
<keyword evidence="8" id="KW-0521">NADP</keyword>
<dbReference type="Gene3D" id="1.10.490.10">
    <property type="entry name" value="Globins"/>
    <property type="match status" value="1"/>
</dbReference>
<feature type="domain" description="FAD-binding FR-type" evidence="16">
    <location>
        <begin position="154"/>
        <end position="257"/>
    </location>
</feature>
<comment type="similarity">
    <text evidence="14">Belongs to the globin family.</text>
</comment>
<organism evidence="17 18">
    <name type="scientific">Asaia siamensis</name>
    <dbReference type="NCBI Taxonomy" id="110479"/>
    <lineage>
        <taxon>Bacteria</taxon>
        <taxon>Pseudomonadati</taxon>
        <taxon>Pseudomonadota</taxon>
        <taxon>Alphaproteobacteria</taxon>
        <taxon>Acetobacterales</taxon>
        <taxon>Acetobacteraceae</taxon>
        <taxon>Asaia</taxon>
    </lineage>
</organism>
<dbReference type="InterPro" id="IPR001433">
    <property type="entry name" value="OxRdtase_FAD/NAD-bd"/>
</dbReference>
<evidence type="ECO:0000256" key="10">
    <source>
        <dbReference type="ARBA" id="ARBA00023027"/>
    </source>
</evidence>
<evidence type="ECO:0000256" key="2">
    <source>
        <dbReference type="ARBA" id="ARBA00006401"/>
    </source>
</evidence>
<protein>
    <recommendedName>
        <fullName evidence="3">nitric oxide dioxygenase</fullName>
        <ecNumber evidence="3">1.14.12.17</ecNumber>
    </recommendedName>
</protein>
<dbReference type="Pfam" id="PF00042">
    <property type="entry name" value="Globin"/>
    <property type="match status" value="1"/>
</dbReference>
<reference evidence="18" key="1">
    <citation type="journal article" date="2019" name="Int. J. Syst. Evol. Microbiol.">
        <title>The Global Catalogue of Microorganisms (GCM) 10K type strain sequencing project: providing services to taxonomists for standard genome sequencing and annotation.</title>
        <authorList>
            <consortium name="The Broad Institute Genomics Platform"/>
            <consortium name="The Broad Institute Genome Sequencing Center for Infectious Disease"/>
            <person name="Wu L."/>
            <person name="Ma J."/>
        </authorList>
    </citation>
    <scope>NUCLEOTIDE SEQUENCE [LARGE SCALE GENOMIC DNA]</scope>
    <source>
        <strain evidence="18">CCM 7132</strain>
    </source>
</reference>
<dbReference type="PANTHER" id="PTHR43396:SF3">
    <property type="entry name" value="FLAVOHEMOPROTEIN"/>
    <property type="match status" value="1"/>
</dbReference>
<dbReference type="InterPro" id="IPR008333">
    <property type="entry name" value="Cbr1-like_FAD-bd_dom"/>
</dbReference>
<dbReference type="EC" id="1.14.12.17" evidence="3"/>
<evidence type="ECO:0000256" key="3">
    <source>
        <dbReference type="ARBA" id="ARBA00012229"/>
    </source>
</evidence>
<comment type="catalytic activity">
    <reaction evidence="13">
        <text>2 nitric oxide + NADPH + 2 O2 = 2 nitrate + NADP(+) + H(+)</text>
        <dbReference type="Rhea" id="RHEA:19465"/>
        <dbReference type="ChEBI" id="CHEBI:15378"/>
        <dbReference type="ChEBI" id="CHEBI:15379"/>
        <dbReference type="ChEBI" id="CHEBI:16480"/>
        <dbReference type="ChEBI" id="CHEBI:17632"/>
        <dbReference type="ChEBI" id="CHEBI:57783"/>
        <dbReference type="ChEBI" id="CHEBI:58349"/>
        <dbReference type="EC" id="1.14.12.17"/>
    </reaction>
</comment>
<dbReference type="SUPFAM" id="SSF52343">
    <property type="entry name" value="Ferredoxin reductase-like, C-terminal NADP-linked domain"/>
    <property type="match status" value="1"/>
</dbReference>
<comment type="catalytic activity">
    <reaction evidence="12">
        <text>2 nitric oxide + NADH + 2 O2 = 2 nitrate + NAD(+) + H(+)</text>
        <dbReference type="Rhea" id="RHEA:19469"/>
        <dbReference type="ChEBI" id="CHEBI:15378"/>
        <dbReference type="ChEBI" id="CHEBI:15379"/>
        <dbReference type="ChEBI" id="CHEBI:16480"/>
        <dbReference type="ChEBI" id="CHEBI:17632"/>
        <dbReference type="ChEBI" id="CHEBI:57540"/>
        <dbReference type="ChEBI" id="CHEBI:57945"/>
        <dbReference type="EC" id="1.14.12.17"/>
    </reaction>
</comment>
<evidence type="ECO:0000256" key="4">
    <source>
        <dbReference type="ARBA" id="ARBA00022575"/>
    </source>
</evidence>
<keyword evidence="14" id="KW-0813">Transport</keyword>
<evidence type="ECO:0000256" key="13">
    <source>
        <dbReference type="ARBA" id="ARBA00049433"/>
    </source>
</evidence>
<evidence type="ECO:0000259" key="16">
    <source>
        <dbReference type="PROSITE" id="PS51384"/>
    </source>
</evidence>
<evidence type="ECO:0000256" key="6">
    <source>
        <dbReference type="ARBA" id="ARBA00022621"/>
    </source>
</evidence>
<proteinExistence type="inferred from homology"/>
<dbReference type="InterPro" id="IPR039261">
    <property type="entry name" value="FNR_nucleotide-bd"/>
</dbReference>
<dbReference type="InterPro" id="IPR000971">
    <property type="entry name" value="Globin"/>
</dbReference>
<keyword evidence="18" id="KW-1185">Reference proteome</keyword>
<keyword evidence="4" id="KW-0216">Detoxification</keyword>
<dbReference type="Gene3D" id="2.40.30.10">
    <property type="entry name" value="Translation factors"/>
    <property type="match status" value="1"/>
</dbReference>
<sequence>MVKPLESGTSAIVKATIPALEAHGVTITRTMYASLMRDPAIAAMFNQTDQANGRQPHALAAAVLAYARHIEHPEKLEAALSLIVERHVAVMVKPEQYPVVGAALLGAIKTVLGEAATPEIMHAWGDAYRFLADVLIAREASVYDERSALPGGWRDWRAFRVEKRVQESDSVTSFWLAPVDGKPVLRHEPGQFLTFRLERDGINTRRSYSISSAPDASGYRISVKRDPQGLVSRWFHDRLAVGDVLDATPPAGDFTLAAIGKAPAMLVSAGIGITPFLSMLLASKGGAEGGKRHLVHGDHDLHHMPFRSALAELATAESAPGIDVFGTLGQDRHLAMSTHEGRVSAEWVFARMSPDTHVFVCGPRSFQRDLIGGLSRLGVDRARIHHEFFGSDEGVA</sequence>
<feature type="domain" description="Globin" evidence="15">
    <location>
        <begin position="4"/>
        <end position="140"/>
    </location>
</feature>
<dbReference type="CDD" id="cd06184">
    <property type="entry name" value="flavohem_like_fad_nad_binding"/>
    <property type="match status" value="1"/>
</dbReference>
<dbReference type="Pfam" id="PF00970">
    <property type="entry name" value="FAD_binding_6"/>
    <property type="match status" value="1"/>
</dbReference>
<evidence type="ECO:0000256" key="7">
    <source>
        <dbReference type="ARBA" id="ARBA00022723"/>
    </source>
</evidence>
<gene>
    <name evidence="17" type="primary">hmp</name>
    <name evidence="17" type="ORF">GCM10007207_12630</name>
</gene>
<dbReference type="Proteomes" id="UP000637769">
    <property type="component" value="Unassembled WGS sequence"/>
</dbReference>
<dbReference type="CDD" id="cd08922">
    <property type="entry name" value="FHb-globin"/>
    <property type="match status" value="1"/>
</dbReference>
<evidence type="ECO:0000256" key="5">
    <source>
        <dbReference type="ARBA" id="ARBA00022617"/>
    </source>
</evidence>
<keyword evidence="9" id="KW-0408">Iron</keyword>
<evidence type="ECO:0000259" key="15">
    <source>
        <dbReference type="PROSITE" id="PS01033"/>
    </source>
</evidence>
<dbReference type="Gene3D" id="3.40.50.80">
    <property type="entry name" value="Nucleotide-binding domain of ferredoxin-NADP reductase (FNR) module"/>
    <property type="match status" value="1"/>
</dbReference>
<dbReference type="EMBL" id="BMCH01000003">
    <property type="protein sequence ID" value="GGC28650.1"/>
    <property type="molecule type" value="Genomic_DNA"/>
</dbReference>
<evidence type="ECO:0000313" key="18">
    <source>
        <dbReference type="Proteomes" id="UP000637769"/>
    </source>
</evidence>
<dbReference type="PANTHER" id="PTHR43396">
    <property type="entry name" value="FLAVOHEMOPROTEIN"/>
    <property type="match status" value="1"/>
</dbReference>
<evidence type="ECO:0000256" key="14">
    <source>
        <dbReference type="RuleBase" id="RU000356"/>
    </source>
</evidence>